<dbReference type="SUPFAM" id="SSF56399">
    <property type="entry name" value="ADP-ribosylation"/>
    <property type="match status" value="1"/>
</dbReference>
<keyword evidence="5" id="KW-0808">Transferase</keyword>
<dbReference type="GO" id="GO:0003950">
    <property type="term" value="F:NAD+ poly-ADP-ribosyltransferase activity"/>
    <property type="evidence" value="ECO:0007669"/>
    <property type="project" value="TreeGrafter"/>
</dbReference>
<dbReference type="Proteomes" id="UP000663829">
    <property type="component" value="Unassembled WGS sequence"/>
</dbReference>
<evidence type="ECO:0000256" key="6">
    <source>
        <dbReference type="ARBA" id="ARBA00022695"/>
    </source>
</evidence>
<keyword evidence="6" id="KW-0548">Nucleotidyltransferase</keyword>
<dbReference type="EMBL" id="CAJNOQ010011787">
    <property type="protein sequence ID" value="CAF1285183.1"/>
    <property type="molecule type" value="Genomic_DNA"/>
</dbReference>
<dbReference type="Proteomes" id="UP000681722">
    <property type="component" value="Unassembled WGS sequence"/>
</dbReference>
<keyword evidence="2" id="KW-0964">Secreted</keyword>
<evidence type="ECO:0000256" key="2">
    <source>
        <dbReference type="ARBA" id="ARBA00022525"/>
    </source>
</evidence>
<dbReference type="GO" id="GO:0005576">
    <property type="term" value="C:extracellular region"/>
    <property type="evidence" value="ECO:0007669"/>
    <property type="project" value="UniProtKB-SubCell"/>
</dbReference>
<dbReference type="AlphaFoldDB" id="A0A815CL94"/>
<evidence type="ECO:0000313" key="10">
    <source>
        <dbReference type="EMBL" id="CAF4084660.1"/>
    </source>
</evidence>
<sequence>MSSAATAGVDHEKQFHTTSLILSTFHNDKVDVPTLIWFNQNADTHETDIQHTKEKLLEINDHVLFFNSKDQCLDYIKSTINERVLLVMSGPASFDLLPEIYPLKQVDSIFIFCINAENYEPLLNEYSQKVIGIYTTRIQLTEAIEEVLRLLRQQLQAWLLFDEQKQKSTRNIGMESLAYLYQFHLKKKLILKFTTQNARQLMIDRCKDYYRGNEKELKNIQEFELTYRSDQAIIWYTRQCFIYKMVNKALRIQDLEALYIFRYFIRDLSRALRRRYNKQNLKAPLKLYRGLKLCQDEFQMLKQRQSISTNGFLSTSRSKEVAVKFASKMPSTPNPDHQTKHERCQIEPIMMEILVNTASCHTAVLADISDLSVYPQEQEVLFDLDSTFRIEKLIKETDAHYWTLKLCATNEGTKQVILNSFKRLLWD</sequence>
<evidence type="ECO:0000256" key="5">
    <source>
        <dbReference type="ARBA" id="ARBA00022679"/>
    </source>
</evidence>
<evidence type="ECO:0000256" key="7">
    <source>
        <dbReference type="ARBA" id="ARBA00023026"/>
    </source>
</evidence>
<comment type="caution">
    <text evidence="9">The sequence shown here is derived from an EMBL/GenBank/DDBJ whole genome shotgun (WGS) entry which is preliminary data.</text>
</comment>
<comment type="subcellular location">
    <subcellularLocation>
        <location evidence="1">Secreted</location>
    </subcellularLocation>
</comment>
<evidence type="ECO:0000256" key="3">
    <source>
        <dbReference type="ARBA" id="ARBA00022656"/>
    </source>
</evidence>
<evidence type="ECO:0000256" key="4">
    <source>
        <dbReference type="ARBA" id="ARBA00022676"/>
    </source>
</evidence>
<protein>
    <recommendedName>
        <fullName evidence="8">ADP ribosyltransferase domain-containing protein</fullName>
    </recommendedName>
</protein>
<accession>A0A815CL94</accession>
<dbReference type="EMBL" id="CAJOBC010029778">
    <property type="protein sequence ID" value="CAF4084660.1"/>
    <property type="molecule type" value="Genomic_DNA"/>
</dbReference>
<keyword evidence="11" id="KW-1185">Reference proteome</keyword>
<dbReference type="InterPro" id="IPR050999">
    <property type="entry name" value="ADP-ribosyltransferase_ARG"/>
</dbReference>
<dbReference type="PROSITE" id="PS51996">
    <property type="entry name" value="TR_MART"/>
    <property type="match status" value="1"/>
</dbReference>
<gene>
    <name evidence="9" type="ORF">GPM918_LOCUS27754</name>
    <name evidence="10" type="ORF">SRO942_LOCUS28134</name>
</gene>
<keyword evidence="4" id="KW-0328">Glycosyltransferase</keyword>
<keyword evidence="7" id="KW-0843">Virulence</keyword>
<dbReference type="GO" id="GO:0016779">
    <property type="term" value="F:nucleotidyltransferase activity"/>
    <property type="evidence" value="ECO:0007669"/>
    <property type="project" value="UniProtKB-KW"/>
</dbReference>
<evidence type="ECO:0000313" key="11">
    <source>
        <dbReference type="Proteomes" id="UP000663829"/>
    </source>
</evidence>
<proteinExistence type="predicted"/>
<dbReference type="PANTHER" id="PTHR10339">
    <property type="entry name" value="ADP-RIBOSYLTRANSFERASE"/>
    <property type="match status" value="1"/>
</dbReference>
<organism evidence="9 11">
    <name type="scientific">Didymodactylos carnosus</name>
    <dbReference type="NCBI Taxonomy" id="1234261"/>
    <lineage>
        <taxon>Eukaryota</taxon>
        <taxon>Metazoa</taxon>
        <taxon>Spiralia</taxon>
        <taxon>Gnathifera</taxon>
        <taxon>Rotifera</taxon>
        <taxon>Eurotatoria</taxon>
        <taxon>Bdelloidea</taxon>
        <taxon>Philodinida</taxon>
        <taxon>Philodinidae</taxon>
        <taxon>Didymodactylos</taxon>
    </lineage>
</organism>
<dbReference type="GO" id="GO:0090729">
    <property type="term" value="F:toxin activity"/>
    <property type="evidence" value="ECO:0007669"/>
    <property type="project" value="UniProtKB-KW"/>
</dbReference>
<evidence type="ECO:0000256" key="1">
    <source>
        <dbReference type="ARBA" id="ARBA00004613"/>
    </source>
</evidence>
<evidence type="ECO:0000313" key="9">
    <source>
        <dbReference type="EMBL" id="CAF1285183.1"/>
    </source>
</evidence>
<reference evidence="9" key="1">
    <citation type="submission" date="2021-02" db="EMBL/GenBank/DDBJ databases">
        <authorList>
            <person name="Nowell W R."/>
        </authorList>
    </citation>
    <scope>NUCLEOTIDE SEQUENCE</scope>
</reference>
<feature type="domain" description="ADP ribosyltransferase" evidence="8">
    <location>
        <begin position="218"/>
        <end position="397"/>
    </location>
</feature>
<keyword evidence="3" id="KW-0800">Toxin</keyword>
<dbReference type="OrthoDB" id="423533at2759"/>
<dbReference type="PANTHER" id="PTHR10339:SF25">
    <property type="entry name" value="SECRETED EXOENZYME S"/>
    <property type="match status" value="1"/>
</dbReference>
<name>A0A815CL94_9BILA</name>
<dbReference type="Gene3D" id="3.90.176.10">
    <property type="entry name" value="Toxin ADP-ribosyltransferase, Chain A, domain 1"/>
    <property type="match status" value="1"/>
</dbReference>
<dbReference type="InterPro" id="IPR003540">
    <property type="entry name" value="ADP-ribosyltransferase"/>
</dbReference>
<evidence type="ECO:0000259" key="8">
    <source>
        <dbReference type="Pfam" id="PF03496"/>
    </source>
</evidence>
<dbReference type="Pfam" id="PF03496">
    <property type="entry name" value="ADPrib_exo_Tox"/>
    <property type="match status" value="1"/>
</dbReference>